<accession>S5AIA6</accession>
<dbReference type="Proteomes" id="UP000014909">
    <property type="component" value="Plasmid unnamed"/>
</dbReference>
<organism evidence="1 2">
    <name type="scientific">Alteromonas mediterranea 615</name>
    <dbReference type="NCBI Taxonomy" id="1300253"/>
    <lineage>
        <taxon>Bacteria</taxon>
        <taxon>Pseudomonadati</taxon>
        <taxon>Pseudomonadota</taxon>
        <taxon>Gammaproteobacteria</taxon>
        <taxon>Alteromonadales</taxon>
        <taxon>Alteromonadaceae</taxon>
        <taxon>Alteromonas/Salinimonas group</taxon>
        <taxon>Alteromonas</taxon>
    </lineage>
</organism>
<dbReference type="EMBL" id="CP004847">
    <property type="protein sequence ID" value="AGP79857.1"/>
    <property type="molecule type" value="Genomic_DNA"/>
</dbReference>
<protein>
    <submittedName>
        <fullName evidence="1">Uncharacterized protein</fullName>
    </submittedName>
</protein>
<dbReference type="HOGENOM" id="CLU_2748821_0_0_6"/>
<dbReference type="AlphaFoldDB" id="S5AIA6"/>
<geneLocation type="plasmid" evidence="1">
    <name>unnamed</name>
</geneLocation>
<name>S5AIA6_9ALTE</name>
<sequence>MIAMPSETLHAAKTSVVYCSQTVLLALSSPVGQYADAELTHLSPLNESPDGQESNFGTPTTLLHVLPDLV</sequence>
<reference evidence="1 2" key="1">
    <citation type="journal article" date="2013" name="Genome Biol. Evol.">
        <title>Genomic Diversity of "Deep Ecotype" Alteromonas macleodii Isolates: Evidence for Pan-Mediterranean Clonal Frames.</title>
        <authorList>
            <person name="Lopez-Perez M."/>
            <person name="Gonzaga A."/>
            <person name="Rodriguez-Valera F."/>
        </authorList>
    </citation>
    <scope>NUCLEOTIDE SEQUENCE [LARGE SCALE GENOMIC DNA]</scope>
    <source>
        <strain evidence="2">'English Channel 615'</strain>
        <plasmid evidence="2">Plasmid</plasmid>
    </source>
</reference>
<evidence type="ECO:0000313" key="1">
    <source>
        <dbReference type="EMBL" id="AGP79857.1"/>
    </source>
</evidence>
<evidence type="ECO:0000313" key="2">
    <source>
        <dbReference type="Proteomes" id="UP000014909"/>
    </source>
</evidence>
<keyword evidence="1" id="KW-0614">Plasmid</keyword>
<dbReference type="KEGG" id="amh:I633_22171"/>
<gene>
    <name evidence="1" type="ORF">I633_22171</name>
</gene>
<proteinExistence type="predicted"/>
<dbReference type="BioCyc" id="AMAC1300253:G12YX-3504-MONOMER"/>